<feature type="compositionally biased region" description="Polar residues" evidence="1">
    <location>
        <begin position="88"/>
        <end position="100"/>
    </location>
</feature>
<feature type="region of interest" description="Disordered" evidence="1">
    <location>
        <begin position="297"/>
        <end position="617"/>
    </location>
</feature>
<evidence type="ECO:0000313" key="2">
    <source>
        <dbReference type="EMBL" id="KAK0542056.1"/>
    </source>
</evidence>
<evidence type="ECO:0000256" key="1">
    <source>
        <dbReference type="SAM" id="MobiDB-lite"/>
    </source>
</evidence>
<feature type="compositionally biased region" description="Low complexity" evidence="1">
    <location>
        <begin position="28"/>
        <end position="47"/>
    </location>
</feature>
<reference evidence="2" key="1">
    <citation type="journal article" date="2023" name="PhytoFront">
        <title>Draft Genome Resources of Seven Strains of Tilletia horrida, Causal Agent of Kernel Smut of Rice.</title>
        <authorList>
            <person name="Khanal S."/>
            <person name="Antony Babu S."/>
            <person name="Zhou X.G."/>
        </authorList>
    </citation>
    <scope>NUCLEOTIDE SEQUENCE</scope>
    <source>
        <strain evidence="2">TX6</strain>
    </source>
</reference>
<name>A0AAN6GMU9_9BASI</name>
<feature type="compositionally biased region" description="Low complexity" evidence="1">
    <location>
        <begin position="718"/>
        <end position="736"/>
    </location>
</feature>
<feature type="compositionally biased region" description="Low complexity" evidence="1">
    <location>
        <begin position="229"/>
        <end position="238"/>
    </location>
</feature>
<dbReference type="EMBL" id="JAPDMZ010000639">
    <property type="protein sequence ID" value="KAK0542056.1"/>
    <property type="molecule type" value="Genomic_DNA"/>
</dbReference>
<feature type="compositionally biased region" description="Low complexity" evidence="1">
    <location>
        <begin position="496"/>
        <end position="523"/>
    </location>
</feature>
<feature type="compositionally biased region" description="Basic and acidic residues" evidence="1">
    <location>
        <begin position="453"/>
        <end position="464"/>
    </location>
</feature>
<protein>
    <submittedName>
        <fullName evidence="2">Uncharacterized protein</fullName>
    </submittedName>
</protein>
<accession>A0AAN6GMU9</accession>
<dbReference type="Proteomes" id="UP001176517">
    <property type="component" value="Unassembled WGS sequence"/>
</dbReference>
<feature type="compositionally biased region" description="Polar residues" evidence="1">
    <location>
        <begin position="162"/>
        <end position="187"/>
    </location>
</feature>
<feature type="region of interest" description="Disordered" evidence="1">
    <location>
        <begin position="633"/>
        <end position="736"/>
    </location>
</feature>
<evidence type="ECO:0000313" key="3">
    <source>
        <dbReference type="Proteomes" id="UP001176517"/>
    </source>
</evidence>
<feature type="region of interest" description="Disordered" evidence="1">
    <location>
        <begin position="80"/>
        <end position="117"/>
    </location>
</feature>
<feature type="region of interest" description="Disordered" evidence="1">
    <location>
        <begin position="162"/>
        <end position="242"/>
    </location>
</feature>
<feature type="compositionally biased region" description="Polar residues" evidence="1">
    <location>
        <begin position="349"/>
        <end position="358"/>
    </location>
</feature>
<feature type="non-terminal residue" evidence="2">
    <location>
        <position position="1"/>
    </location>
</feature>
<gene>
    <name evidence="2" type="ORF">OC846_006859</name>
</gene>
<sequence>AAMADLNSRLLTKGKSTTQLSQQPTTDGSLRLGLGLASSSGATAGRGTSDRFKAVHDKIFKKSDSIASHYATFRRVKAGPAGRVPASTAASRAKTSNLANAPSGPASGSGMPAAKRTKLNIQQARQCRSEVPSTPLSILAQPKYAPSSISRTPNLLNKLSTSTLKAKPSASTLRPKVSTSSLRQTGSKAEGPGSVRFGFQQTRTFTNQTSDESVTAEKGSDPASSTTQGSSPGPSEPGMLSKPLRRKATGRYIDVLATPPRLAPSGSSSSIPSADSFLKKLVPRGAGATLREIFTTPPRSEQGLDSAQRIRTEPRMRLSKPAVSSSRNHRFHPYQSPSVAARQGESKQRTTISPQGRTPNIAGARPVSRLSTGPAAARRPHIDRGRVMRRVRAAAEAGDEGMDVDAITNDLKPEDDRSTPPATVSPASLAPEFPAAPIQAPLPIFPTVPPQEPGKKPPHNDDAPSHAPNPQLVAVMTGEDTDGAETFASGAPGPCSTKSSSSLSSQRSAPVSHSSIMLTSSSSVPDHVTLSTGLAARLPSKARGAGKTGPQPLPPPPESRASSSHPSARASRSARALRANVHSIPKVAERRSEAGKRAIPSTEVTTKELDHGNSLASTAARRGRVALQIAQLNGQSASSSTDLLSKSTSVSLRPETSGSTFEGGNAPDAVEGNRRGRQAVKSVRASNKHKHASHDSANMKGEALGLGMPPAESGATGRMTRSRTSARLASRTKTGI</sequence>
<organism evidence="2 3">
    <name type="scientific">Tilletia horrida</name>
    <dbReference type="NCBI Taxonomy" id="155126"/>
    <lineage>
        <taxon>Eukaryota</taxon>
        <taxon>Fungi</taxon>
        <taxon>Dikarya</taxon>
        <taxon>Basidiomycota</taxon>
        <taxon>Ustilaginomycotina</taxon>
        <taxon>Exobasidiomycetes</taxon>
        <taxon>Tilletiales</taxon>
        <taxon>Tilletiaceae</taxon>
        <taxon>Tilletia</taxon>
    </lineage>
</organism>
<dbReference type="AlphaFoldDB" id="A0AAN6GMU9"/>
<keyword evidence="3" id="KW-1185">Reference proteome</keyword>
<feature type="compositionally biased region" description="Polar residues" evidence="1">
    <location>
        <begin position="199"/>
        <end position="213"/>
    </location>
</feature>
<feature type="compositionally biased region" description="Polar residues" evidence="1">
    <location>
        <begin position="14"/>
        <end position="27"/>
    </location>
</feature>
<feature type="compositionally biased region" description="Pro residues" evidence="1">
    <location>
        <begin position="443"/>
        <end position="452"/>
    </location>
</feature>
<feature type="compositionally biased region" description="Low complexity" evidence="1">
    <location>
        <begin position="559"/>
        <end position="579"/>
    </location>
</feature>
<feature type="compositionally biased region" description="Basic and acidic residues" evidence="1">
    <location>
        <begin position="587"/>
        <end position="596"/>
    </location>
</feature>
<comment type="caution">
    <text evidence="2">The sequence shown here is derived from an EMBL/GenBank/DDBJ whole genome shotgun (WGS) entry which is preliminary data.</text>
</comment>
<proteinExistence type="predicted"/>
<feature type="compositionally biased region" description="Low complexity" evidence="1">
    <location>
        <begin position="636"/>
        <end position="652"/>
    </location>
</feature>
<feature type="region of interest" description="Disordered" evidence="1">
    <location>
        <begin position="1"/>
        <end position="49"/>
    </location>
</feature>